<feature type="transmembrane region" description="Helical" evidence="1">
    <location>
        <begin position="206"/>
        <end position="227"/>
    </location>
</feature>
<proteinExistence type="predicted"/>
<keyword evidence="1" id="KW-0472">Membrane</keyword>
<evidence type="ECO:0000313" key="3">
    <source>
        <dbReference type="Proteomes" id="UP000274139"/>
    </source>
</evidence>
<sequence>MDKPQRHHHGLLARLTHLIRTRPRLFFAILFGLAVAQALAMFTPMRTLTAYVMGWNAGAGLYLLLALSMMHGADAEQIRHRAARQDEGEMAILALVVLAAVVCLLSIVAELSVAKDLHGSSRVAHIGLSVLTIFSSWLFTQTMFALHYAHQYYVALFRSGKPGLEFPGDEEPNYSDFFYFAAVIGTSGQTADISFSSRAMRRIGTVHCILSFLFNTTVLAMMINIAAGLF</sequence>
<dbReference type="EMBL" id="RFAR01000071">
    <property type="protein sequence ID" value="RMC94041.1"/>
    <property type="molecule type" value="Genomic_DNA"/>
</dbReference>
<accession>A0A454JF22</accession>
<feature type="transmembrane region" description="Helical" evidence="1">
    <location>
        <begin position="126"/>
        <end position="149"/>
    </location>
</feature>
<keyword evidence="1" id="KW-1133">Transmembrane helix</keyword>
<feature type="transmembrane region" description="Helical" evidence="1">
    <location>
        <begin position="91"/>
        <end position="114"/>
    </location>
</feature>
<organism evidence="2 3">
    <name type="scientific">Aquitalea palustris</name>
    <dbReference type="NCBI Taxonomy" id="2480983"/>
    <lineage>
        <taxon>Bacteria</taxon>
        <taxon>Pseudomonadati</taxon>
        <taxon>Pseudomonadota</taxon>
        <taxon>Betaproteobacteria</taxon>
        <taxon>Neisseriales</taxon>
        <taxon>Chromobacteriaceae</taxon>
        <taxon>Aquitalea</taxon>
    </lineage>
</organism>
<dbReference type="OrthoDB" id="64737at2"/>
<protein>
    <submittedName>
        <fullName evidence="2">DUF1345 domain-containing protein</fullName>
    </submittedName>
</protein>
<dbReference type="Pfam" id="PF07077">
    <property type="entry name" value="DUF1345"/>
    <property type="match status" value="1"/>
</dbReference>
<feature type="transmembrane region" description="Helical" evidence="1">
    <location>
        <begin position="25"/>
        <end position="42"/>
    </location>
</feature>
<evidence type="ECO:0000256" key="1">
    <source>
        <dbReference type="SAM" id="Phobius"/>
    </source>
</evidence>
<keyword evidence="3" id="KW-1185">Reference proteome</keyword>
<dbReference type="Proteomes" id="UP000274139">
    <property type="component" value="Unassembled WGS sequence"/>
</dbReference>
<name>A0A454JF22_9NEIS</name>
<dbReference type="InterPro" id="IPR009781">
    <property type="entry name" value="DUF1345"/>
</dbReference>
<evidence type="ECO:0000313" key="2">
    <source>
        <dbReference type="EMBL" id="RMC94041.1"/>
    </source>
</evidence>
<gene>
    <name evidence="2" type="ORF">EAY64_16190</name>
</gene>
<dbReference type="RefSeq" id="WP_103525779.1">
    <property type="nucleotide sequence ID" value="NZ_JAIZDC010000005.1"/>
</dbReference>
<keyword evidence="1" id="KW-0812">Transmembrane</keyword>
<dbReference type="AlphaFoldDB" id="A0A454JF22"/>
<reference evidence="2 3" key="1">
    <citation type="submission" date="2018-10" db="EMBL/GenBank/DDBJ databases">
        <title>Draft genome sequence of Aquitalea MWU14-2217 isolated from a wild cranberry bog in Provincetown, Massachusetts.</title>
        <authorList>
            <person name="Ebadzadsahrai G."/>
            <person name="Soby S."/>
        </authorList>
    </citation>
    <scope>NUCLEOTIDE SEQUENCE [LARGE SCALE GENOMIC DNA]</scope>
    <source>
        <strain evidence="2 3">MWU14-2217</strain>
    </source>
</reference>
<feature type="transmembrane region" description="Helical" evidence="1">
    <location>
        <begin position="48"/>
        <end position="70"/>
    </location>
</feature>
<comment type="caution">
    <text evidence="2">The sequence shown here is derived from an EMBL/GenBank/DDBJ whole genome shotgun (WGS) entry which is preliminary data.</text>
</comment>